<keyword evidence="1" id="KW-0732">Signal</keyword>
<dbReference type="SUPFAM" id="SSF50969">
    <property type="entry name" value="YVTN repeat-like/Quinoprotein amine dehydrogenase"/>
    <property type="match status" value="1"/>
</dbReference>
<dbReference type="KEGG" id="frf:LO80_01420"/>
<feature type="signal peptide" evidence="1">
    <location>
        <begin position="1"/>
        <end position="17"/>
    </location>
</feature>
<dbReference type="Gene3D" id="2.130.10.10">
    <property type="entry name" value="YVTN repeat-like/Quinoprotein amine dehydrogenase"/>
    <property type="match status" value="1"/>
</dbReference>
<proteinExistence type="predicted"/>
<evidence type="ECO:0000313" key="3">
    <source>
        <dbReference type="Proteomes" id="UP000029672"/>
    </source>
</evidence>
<dbReference type="InterPro" id="IPR015943">
    <property type="entry name" value="WD40/YVTN_repeat-like_dom_sf"/>
</dbReference>
<dbReference type="HOGENOM" id="CLU_715257_0_0_6"/>
<dbReference type="InterPro" id="IPR011044">
    <property type="entry name" value="Quino_amine_DH_bsu"/>
</dbReference>
<name>A0A097EMG6_9GAMM</name>
<evidence type="ECO:0000313" key="2">
    <source>
        <dbReference type="EMBL" id="AIT08764.1"/>
    </source>
</evidence>
<accession>A0A097EMG6</accession>
<dbReference type="OrthoDB" id="5604418at2"/>
<protein>
    <submittedName>
        <fullName evidence="2">Uncharacterized protein</fullName>
    </submittedName>
</protein>
<reference evidence="2 3" key="1">
    <citation type="submission" date="2014-10" db="EMBL/GenBank/DDBJ databases">
        <title>Whole genome sequence of Francisella endociliophora strain FSC1006, isolated from a laboratory culture of the marine ciliate Euplotes raikovi.</title>
        <authorList>
            <person name="Granberg M."/>
            <person name="Backman S."/>
            <person name="Lundmark E."/>
            <person name="Nilsson E."/>
            <person name="Karlsson E."/>
            <person name="Thelaus J."/>
            <person name="Ohrman C."/>
            <person name="Larkeryd A."/>
            <person name="Stenberg P."/>
        </authorList>
    </citation>
    <scope>NUCLEOTIDE SEQUENCE [LARGE SCALE GENOMIC DNA]</scope>
    <source>
        <strain evidence="2 3">FSC1006</strain>
    </source>
</reference>
<gene>
    <name evidence="2" type="ORF">LO80_01420</name>
</gene>
<dbReference type="AlphaFoldDB" id="A0A097EMG6"/>
<organism evidence="2 3">
    <name type="scientific">Candidatus Francisella endociliophora</name>
    <dbReference type="NCBI Taxonomy" id="653937"/>
    <lineage>
        <taxon>Bacteria</taxon>
        <taxon>Pseudomonadati</taxon>
        <taxon>Pseudomonadota</taxon>
        <taxon>Gammaproteobacteria</taxon>
        <taxon>Thiotrichales</taxon>
        <taxon>Francisellaceae</taxon>
        <taxon>Francisella</taxon>
    </lineage>
</organism>
<dbReference type="RefSeq" id="WP_040007886.1">
    <property type="nucleotide sequence ID" value="NZ_CP009574.1"/>
</dbReference>
<dbReference type="EMBL" id="CP009574">
    <property type="protein sequence ID" value="AIT08764.1"/>
    <property type="molecule type" value="Genomic_DNA"/>
</dbReference>
<dbReference type="Proteomes" id="UP000029672">
    <property type="component" value="Chromosome"/>
</dbReference>
<evidence type="ECO:0000256" key="1">
    <source>
        <dbReference type="SAM" id="SignalP"/>
    </source>
</evidence>
<dbReference type="STRING" id="1547445.LO80_01420"/>
<sequence length="408" mass="46667">MKKVLVFLSLFVVFSFAVSQQVSLSVSDDGNYAISVDDSGSAYLWNLENNTSKSLGDNYNARSAYFVPNSDNYLLQNSKTKEVTVFDSNQKVIKKFTPEFIADNQAINSNLTTWVGSLPWGDSYQYDLITGKKKQIYVSWSYTKSEHSPYWRGNPYKGGLPNGYVINNQFNFANNNTLIMTADNIMIIYYAKEHKWKLINKNVNRTMSAIDPNGKFVYTADNGLAGIKYNLETNEISNIALYYPDDNLKNISYIQPTENAKKKFLYNGLTNFKFIDKNKIIVTFKGVNQPYLWAFTFDTTKLDWSNNTKWKRPVFFSKNYLPLVDNPMDYIIGNYTTGADAKPYPSTTGYNTTFDTSIEAHKLVMAQANGNGIMVYNYNPSDESLKLDWVGEPPKAEEQKKESKGWFW</sequence>
<feature type="chain" id="PRO_5001929952" evidence="1">
    <location>
        <begin position="18"/>
        <end position="408"/>
    </location>
</feature>
<keyword evidence="3" id="KW-1185">Reference proteome</keyword>